<dbReference type="RefSeq" id="WP_167941468.1">
    <property type="nucleotide sequence ID" value="NZ_JAATJA010000002.1"/>
</dbReference>
<comment type="caution">
    <text evidence="2">The sequence shown here is derived from an EMBL/GenBank/DDBJ whole genome shotgun (WGS) entry which is preliminary data.</text>
</comment>
<proteinExistence type="predicted"/>
<gene>
    <name evidence="2" type="ORF">GGQ74_002069</name>
</gene>
<keyword evidence="1" id="KW-0472">Membrane</keyword>
<feature type="transmembrane region" description="Helical" evidence="1">
    <location>
        <begin position="56"/>
        <end position="73"/>
    </location>
</feature>
<protein>
    <submittedName>
        <fullName evidence="2">Energy-converting hydrogenase Eha subunit C</fullName>
    </submittedName>
</protein>
<accession>A0A846QHS7</accession>
<reference evidence="2 3" key="1">
    <citation type="submission" date="2020-03" db="EMBL/GenBank/DDBJ databases">
        <title>Genomic Encyclopedia of Type Strains, Phase IV (KMG-IV): sequencing the most valuable type-strain genomes for metagenomic binning, comparative biology and taxonomic classification.</title>
        <authorList>
            <person name="Goeker M."/>
        </authorList>
    </citation>
    <scope>NUCLEOTIDE SEQUENCE [LARGE SCALE GENOMIC DNA]</scope>
    <source>
        <strain evidence="2 3">DSM 24233</strain>
    </source>
</reference>
<evidence type="ECO:0000313" key="3">
    <source>
        <dbReference type="Proteomes" id="UP000580856"/>
    </source>
</evidence>
<feature type="transmembrane region" description="Helical" evidence="1">
    <location>
        <begin position="33"/>
        <end position="50"/>
    </location>
</feature>
<dbReference type="EMBL" id="JAATJA010000002">
    <property type="protein sequence ID" value="NJB68396.1"/>
    <property type="molecule type" value="Genomic_DNA"/>
</dbReference>
<evidence type="ECO:0000313" key="2">
    <source>
        <dbReference type="EMBL" id="NJB68396.1"/>
    </source>
</evidence>
<keyword evidence="1" id="KW-0812">Transmembrane</keyword>
<evidence type="ECO:0000256" key="1">
    <source>
        <dbReference type="SAM" id="Phobius"/>
    </source>
</evidence>
<keyword evidence="3" id="KW-1185">Reference proteome</keyword>
<organism evidence="2 3">
    <name type="scientific">Desulfobaculum xiamenense</name>
    <dbReference type="NCBI Taxonomy" id="995050"/>
    <lineage>
        <taxon>Bacteria</taxon>
        <taxon>Pseudomonadati</taxon>
        <taxon>Thermodesulfobacteriota</taxon>
        <taxon>Desulfovibrionia</taxon>
        <taxon>Desulfovibrionales</taxon>
        <taxon>Desulfovibrionaceae</taxon>
        <taxon>Desulfobaculum</taxon>
    </lineage>
</organism>
<feature type="transmembrane region" description="Helical" evidence="1">
    <location>
        <begin position="6"/>
        <end position="26"/>
    </location>
</feature>
<name>A0A846QHS7_9BACT</name>
<keyword evidence="1" id="KW-1133">Transmembrane helix</keyword>
<sequence>MPTDHSWWALAAGLTLQGWFAAQVILHDRPRPPAIFAAVIGMLCCLAAAWHRHDIVLATGQCLAACASLLLYLRRPAQPGRRS</sequence>
<dbReference type="Proteomes" id="UP000580856">
    <property type="component" value="Unassembled WGS sequence"/>
</dbReference>
<dbReference type="AlphaFoldDB" id="A0A846QHS7"/>